<organism evidence="1 2">
    <name type="scientific">Legionella maioricensis</name>
    <dbReference type="NCBI Taxonomy" id="2896528"/>
    <lineage>
        <taxon>Bacteria</taxon>
        <taxon>Pseudomonadati</taxon>
        <taxon>Pseudomonadota</taxon>
        <taxon>Gammaproteobacteria</taxon>
        <taxon>Legionellales</taxon>
        <taxon>Legionellaceae</taxon>
        <taxon>Legionella</taxon>
    </lineage>
</organism>
<evidence type="ECO:0000313" key="2">
    <source>
        <dbReference type="Proteomes" id="UP001139721"/>
    </source>
</evidence>
<dbReference type="Proteomes" id="UP001139721">
    <property type="component" value="Unassembled WGS sequence"/>
</dbReference>
<dbReference type="RefSeq" id="WP_250422998.1">
    <property type="nucleotide sequence ID" value="NZ_JAJKBJ010000019.1"/>
</dbReference>
<name>A0A9X2D279_9GAMM</name>
<gene>
    <name evidence="1" type="ORF">LOX96_13525</name>
</gene>
<sequence length="471" mass="47436">MYFVRARTLFLIALFLFPTLNFAGIPPITLTLQNGATTTLANGEMGAANYLVSLNPRVPGSLNLTLAGGIPAGVGQITSQPSACSTASPVCTSLFRLSPGGSCCLMLQLNGSNMTKGINSIAPIVGTTPLPSTYSTQAAPLAVSVTAAPAASTLSVSVSNLALSVNNLSLNAQLTGSPRVIIISNVGSQTVTGLSVNFPTWPAGTTATDNCGNTLAPGNSCTITITPGANPTTNCNTGLVPSPGVVTVSATNAASVQTNVVVLSYGCIYQGGFIYSVDDTTPNTDSILGKIAAVTDTVPGTTAPAAGLPDWGGDGTDVSPGGSTYENNPVGANNGSVNTATIISVLGCSLPNAACSCNALSVNAAGTSSCSSPSLCYTGWYLPAICELGPFGIACTAGSTNIQEQLFVANPPIPGLGLVDTGYYFSSTEYSGTPTHYAWYEVFFTPGGGGQAFDGPKDFSLGARCSRALTP</sequence>
<comment type="caution">
    <text evidence="1">The sequence shown here is derived from an EMBL/GenBank/DDBJ whole genome shotgun (WGS) entry which is preliminary data.</text>
</comment>
<protein>
    <submittedName>
        <fullName evidence="1">Uncharacterized protein</fullName>
    </submittedName>
</protein>
<accession>A0A9X2D279</accession>
<dbReference type="EMBL" id="JAJKBJ010000019">
    <property type="protein sequence ID" value="MCL9685121.1"/>
    <property type="molecule type" value="Genomic_DNA"/>
</dbReference>
<keyword evidence="2" id="KW-1185">Reference proteome</keyword>
<reference evidence="1" key="1">
    <citation type="submission" date="2021-11" db="EMBL/GenBank/DDBJ databases">
        <title>Legionella maioricencis sp. nov., a new species isolated from hot water samples in Mallorca.</title>
        <authorList>
            <person name="Crespi S."/>
            <person name="Drasar V."/>
            <person name="Salva-Serra F."/>
            <person name="Jaen-Luchoro D."/>
            <person name="Pineiro-Iglesias B."/>
            <person name="Aliaga F."/>
            <person name="Fernandez-Juarez V."/>
            <person name="Coll G."/>
            <person name="Moore E.R.B."/>
            <person name="Bennasar-Figueras A."/>
        </authorList>
    </citation>
    <scope>NUCLEOTIDE SEQUENCE</scope>
    <source>
        <strain evidence="1">HCPI-6</strain>
    </source>
</reference>
<proteinExistence type="predicted"/>
<dbReference type="AlphaFoldDB" id="A0A9X2D279"/>
<evidence type="ECO:0000313" key="1">
    <source>
        <dbReference type="EMBL" id="MCL9685121.1"/>
    </source>
</evidence>